<organism evidence="1 2">
    <name type="scientific">Faecalitalea cylindroides</name>
    <dbReference type="NCBI Taxonomy" id="39483"/>
    <lineage>
        <taxon>Bacteria</taxon>
        <taxon>Bacillati</taxon>
        <taxon>Bacillota</taxon>
        <taxon>Erysipelotrichia</taxon>
        <taxon>Erysipelotrichales</taxon>
        <taxon>Erysipelotrichaceae</taxon>
        <taxon>Faecalitalea</taxon>
    </lineage>
</organism>
<reference evidence="2" key="1">
    <citation type="submission" date="2017-04" db="EMBL/GenBank/DDBJ databases">
        <title>Function of individual gut microbiota members based on whole genome sequencing of pure cultures obtained from chicken caecum.</title>
        <authorList>
            <person name="Medvecky M."/>
            <person name="Cejkova D."/>
            <person name="Polansky O."/>
            <person name="Karasova D."/>
            <person name="Kubasova T."/>
            <person name="Cizek A."/>
            <person name="Rychlik I."/>
        </authorList>
    </citation>
    <scope>NUCLEOTIDE SEQUENCE [LARGE SCALE GENOMIC DNA]</scope>
    <source>
        <strain evidence="2">An178</strain>
    </source>
</reference>
<dbReference type="AlphaFoldDB" id="A0A1Y4LZ69"/>
<evidence type="ECO:0000313" key="1">
    <source>
        <dbReference type="EMBL" id="OUP61884.1"/>
    </source>
</evidence>
<sequence>MSMDQKSMQMMAKKRPDWWIGYCAFGNLGRINIRLDDPFIPDFIAIEESAINTQLLEDARNNILPVYTEKVTDYLNMGVSGIIGDASDQVAYSVDKYETSAPKDDFHYVTTCPGFPQLTEDEYGYIQCPR</sequence>
<proteinExistence type="predicted"/>
<comment type="caution">
    <text evidence="1">The sequence shown here is derived from an EMBL/GenBank/DDBJ whole genome shotgun (WGS) entry which is preliminary data.</text>
</comment>
<dbReference type="EMBL" id="NFKM01000001">
    <property type="protein sequence ID" value="OUP61884.1"/>
    <property type="molecule type" value="Genomic_DNA"/>
</dbReference>
<dbReference type="Proteomes" id="UP000195447">
    <property type="component" value="Unassembled WGS sequence"/>
</dbReference>
<name>A0A1Y4LZ69_9FIRM</name>
<gene>
    <name evidence="1" type="ORF">B5F14_00410</name>
</gene>
<evidence type="ECO:0000313" key="2">
    <source>
        <dbReference type="Proteomes" id="UP000195447"/>
    </source>
</evidence>
<evidence type="ECO:0008006" key="3">
    <source>
        <dbReference type="Google" id="ProtNLM"/>
    </source>
</evidence>
<protein>
    <recommendedName>
        <fullName evidence="3">Uroporphyrinogen decarboxylase (URO-D) domain-containing protein</fullName>
    </recommendedName>
</protein>
<accession>A0A1Y4LZ69</accession>
<keyword evidence="2" id="KW-1185">Reference proteome</keyword>